<gene>
    <name evidence="1" type="ORF">DNK06_06950</name>
</gene>
<organism evidence="1 2">
    <name type="scientific">Phytopseudomonas daroniae</name>
    <dbReference type="NCBI Taxonomy" id="2487519"/>
    <lineage>
        <taxon>Bacteria</taxon>
        <taxon>Pseudomonadati</taxon>
        <taxon>Pseudomonadota</taxon>
        <taxon>Gammaproteobacteria</taxon>
        <taxon>Pseudomonadales</taxon>
        <taxon>Pseudomonadaceae</taxon>
        <taxon>Phytopseudomonas</taxon>
    </lineage>
</organism>
<evidence type="ECO:0000313" key="2">
    <source>
        <dbReference type="Proteomes" id="UP000292302"/>
    </source>
</evidence>
<dbReference type="RefSeq" id="WP_131193501.1">
    <property type="nucleotide sequence ID" value="NZ_QJUI01000005.1"/>
</dbReference>
<accession>A0A4Q9QNG1</accession>
<evidence type="ECO:0000313" key="1">
    <source>
        <dbReference type="EMBL" id="TBU81511.1"/>
    </source>
</evidence>
<comment type="caution">
    <text evidence="1">The sequence shown here is derived from an EMBL/GenBank/DDBJ whole genome shotgun (WGS) entry which is preliminary data.</text>
</comment>
<protein>
    <submittedName>
        <fullName evidence="1">Uncharacterized protein</fullName>
    </submittedName>
</protein>
<reference evidence="1 2" key="1">
    <citation type="submission" date="2018-06" db="EMBL/GenBank/DDBJ databases">
        <title>Three novel Pseudomonas species isolated from symptomatic oak.</title>
        <authorList>
            <person name="Bueno-Gonzalez V."/>
            <person name="Brady C."/>
        </authorList>
    </citation>
    <scope>NUCLEOTIDE SEQUENCE [LARGE SCALE GENOMIC DNA]</scope>
    <source>
        <strain evidence="1 2">P9A</strain>
    </source>
</reference>
<dbReference type="AlphaFoldDB" id="A0A4Q9QNG1"/>
<name>A0A4Q9QNG1_9GAMM</name>
<dbReference type="Proteomes" id="UP000292302">
    <property type="component" value="Unassembled WGS sequence"/>
</dbReference>
<sequence>MGVVLTHALTVEVFDSQGQRLASVPLQGSSSVYDFTDSGKAILSSVLTQQGVQKALSGEQIEVVEAAEIEEGSVRRDPAGLFTPPMARDGVF</sequence>
<keyword evidence="2" id="KW-1185">Reference proteome</keyword>
<dbReference type="EMBL" id="QJUI01000005">
    <property type="protein sequence ID" value="TBU81511.1"/>
    <property type="molecule type" value="Genomic_DNA"/>
</dbReference>
<proteinExistence type="predicted"/>